<dbReference type="InterPro" id="IPR051532">
    <property type="entry name" value="Ester_Hydrolysis_Enzymes"/>
</dbReference>
<accession>A0ABP2K6Z8</accession>
<name>A0ABP2K6Z8_9ACTN</name>
<comment type="caution">
    <text evidence="2">The sequence shown here is derived from an EMBL/GenBank/DDBJ whole genome shotgun (WGS) entry which is preliminary data.</text>
</comment>
<dbReference type="CDD" id="cd00229">
    <property type="entry name" value="SGNH_hydrolase"/>
    <property type="match status" value="1"/>
</dbReference>
<dbReference type="Gene3D" id="3.40.50.1110">
    <property type="entry name" value="SGNH hydrolase"/>
    <property type="match status" value="1"/>
</dbReference>
<dbReference type="RefSeq" id="WP_002528030.1">
    <property type="nucleotide sequence ID" value="NZ_GL383180.1"/>
</dbReference>
<sequence>MKRILRILSVMVAVVVVAGIAIGLRPNSHAFGSVFQGRHISDAASVSNLAVGTIASSAVSSAVTSAPTPAAYATRKVTGHGGTLATLGLGDSVPQGGPCTNCTTFIERVGTDMARKAGVKAAVRNESVAGYKTADVLTQLESNSTKSLLETSDLVIVTIGANDFDLDTLVGQCAHSDVSCVADDVNDVTGRVRTILERVKAGMSTPGATVVVTGYWNVGFDGKAGRNKGPDYVKVADMVTEAFNANVKKIANEVGVVYVDVRTPFKGADGNRDDTALLMDDGDHPSEEGHKVLAEAVEAELS</sequence>
<dbReference type="EMBL" id="ADZU01000019">
    <property type="protein sequence ID" value="EFS92678.1"/>
    <property type="molecule type" value="Genomic_DNA"/>
</dbReference>
<dbReference type="Pfam" id="PF13472">
    <property type="entry name" value="Lipase_GDSL_2"/>
    <property type="match status" value="1"/>
</dbReference>
<protein>
    <submittedName>
        <fullName evidence="2">GDSL-like protein</fullName>
    </submittedName>
</protein>
<dbReference type="Proteomes" id="UP000003179">
    <property type="component" value="Unassembled WGS sequence"/>
</dbReference>
<organism evidence="2 3">
    <name type="scientific">Cutibacterium modestum HL044PA1</name>
    <dbReference type="NCBI Taxonomy" id="765109"/>
    <lineage>
        <taxon>Bacteria</taxon>
        <taxon>Bacillati</taxon>
        <taxon>Actinomycetota</taxon>
        <taxon>Actinomycetes</taxon>
        <taxon>Propionibacteriales</taxon>
        <taxon>Propionibacteriaceae</taxon>
        <taxon>Cutibacterium</taxon>
        <taxon>Cutibacterium modestum</taxon>
    </lineage>
</organism>
<dbReference type="InterPro" id="IPR036514">
    <property type="entry name" value="SGNH_hydro_sf"/>
</dbReference>
<gene>
    <name evidence="2" type="ORF">HMPREF9607_01209</name>
</gene>
<keyword evidence="3" id="KW-1185">Reference proteome</keyword>
<reference evidence="2" key="1">
    <citation type="submission" date="2010-08" db="EMBL/GenBank/DDBJ databases">
        <authorList>
            <person name="Weinstock G."/>
            <person name="Sodergren E."/>
            <person name="Clifton S."/>
            <person name="Fulton L."/>
            <person name="Fulton B."/>
            <person name="Courtney L."/>
            <person name="Fronick C."/>
            <person name="Harrison M."/>
            <person name="Strong C."/>
            <person name="Farmer C."/>
            <person name="Delahaunty K."/>
            <person name="Markovic C."/>
            <person name="Hall O."/>
            <person name="Minx P."/>
            <person name="Tomlinson C."/>
            <person name="Mitreva M."/>
            <person name="Hou S."/>
            <person name="Chen J."/>
            <person name="Wollam A."/>
            <person name="Pepin K.H."/>
            <person name="Johnson M."/>
            <person name="Bhonagiri V."/>
            <person name="Zhang X."/>
            <person name="Suruliraj S."/>
            <person name="Warren W."/>
            <person name="Chinwalla A."/>
            <person name="Mardis E.R."/>
            <person name="Wilson R.K."/>
        </authorList>
    </citation>
    <scope>NUCLEOTIDE SEQUENCE [LARGE SCALE GENOMIC DNA]</scope>
    <source>
        <strain evidence="2">HL044PA1</strain>
    </source>
</reference>
<evidence type="ECO:0000259" key="1">
    <source>
        <dbReference type="Pfam" id="PF13472"/>
    </source>
</evidence>
<evidence type="ECO:0000313" key="2">
    <source>
        <dbReference type="EMBL" id="EFS92678.1"/>
    </source>
</evidence>
<proteinExistence type="predicted"/>
<dbReference type="PANTHER" id="PTHR30383">
    <property type="entry name" value="THIOESTERASE 1/PROTEASE 1/LYSOPHOSPHOLIPASE L1"/>
    <property type="match status" value="1"/>
</dbReference>
<dbReference type="InterPro" id="IPR013830">
    <property type="entry name" value="SGNH_hydro"/>
</dbReference>
<feature type="domain" description="SGNH hydrolase-type esterase" evidence="1">
    <location>
        <begin position="89"/>
        <end position="292"/>
    </location>
</feature>
<evidence type="ECO:0000313" key="3">
    <source>
        <dbReference type="Proteomes" id="UP000003179"/>
    </source>
</evidence>
<dbReference type="SUPFAM" id="SSF52266">
    <property type="entry name" value="SGNH hydrolase"/>
    <property type="match status" value="1"/>
</dbReference>